<dbReference type="InterPro" id="IPR050194">
    <property type="entry name" value="Glycosyltransferase_grp1"/>
</dbReference>
<evidence type="ECO:0000313" key="3">
    <source>
        <dbReference type="Proteomes" id="UP001262889"/>
    </source>
</evidence>
<dbReference type="Gene3D" id="3.40.50.2000">
    <property type="entry name" value="Glycogen Phosphorylase B"/>
    <property type="match status" value="2"/>
</dbReference>
<keyword evidence="2" id="KW-0808">Transferase</keyword>
<dbReference type="CDD" id="cd03801">
    <property type="entry name" value="GT4_PimA-like"/>
    <property type="match status" value="1"/>
</dbReference>
<dbReference type="RefSeq" id="WP_311536198.1">
    <property type="nucleotide sequence ID" value="NZ_JAVRHQ010000029.1"/>
</dbReference>
<accession>A0ABU3CE48</accession>
<dbReference type="Pfam" id="PF00534">
    <property type="entry name" value="Glycos_transf_1"/>
    <property type="match status" value="1"/>
</dbReference>
<organism evidence="2 3">
    <name type="scientific">Autumnicola tepida</name>
    <dbReference type="NCBI Taxonomy" id="3075595"/>
    <lineage>
        <taxon>Bacteria</taxon>
        <taxon>Pseudomonadati</taxon>
        <taxon>Bacteroidota</taxon>
        <taxon>Flavobacteriia</taxon>
        <taxon>Flavobacteriales</taxon>
        <taxon>Flavobacteriaceae</taxon>
        <taxon>Autumnicola</taxon>
    </lineage>
</organism>
<dbReference type="EC" id="2.4.-.-" evidence="2"/>
<evidence type="ECO:0000313" key="2">
    <source>
        <dbReference type="EMBL" id="MDT0644581.1"/>
    </source>
</evidence>
<dbReference type="PANTHER" id="PTHR45947:SF3">
    <property type="entry name" value="SULFOQUINOVOSYL TRANSFERASE SQD2"/>
    <property type="match status" value="1"/>
</dbReference>
<dbReference type="Proteomes" id="UP001262889">
    <property type="component" value="Unassembled WGS sequence"/>
</dbReference>
<protein>
    <submittedName>
        <fullName evidence="2">Glycosyltransferase family 4 protein</fullName>
        <ecNumber evidence="2">2.4.-.-</ecNumber>
    </submittedName>
</protein>
<reference evidence="2 3" key="1">
    <citation type="submission" date="2023-09" db="EMBL/GenBank/DDBJ databases">
        <authorList>
            <person name="Rey-Velasco X."/>
        </authorList>
    </citation>
    <scope>NUCLEOTIDE SEQUENCE [LARGE SCALE GENOMIC DNA]</scope>
    <source>
        <strain evidence="2 3">F363</strain>
    </source>
</reference>
<sequence length="244" mass="27557">MPSDLNFFISDASRSSIMGKNLNLNRDVVIPNGTSTDKFYPIFEKDRLRMKLGYDVGKMIIGYVGTIDYHKKMPLLIEAFADLLKENLEAQLVILGDGPALSDLVTEVAELGIEKDVILKGWVAHEQINEHLNCFDIAVHHYASEYMNPLKIYEYLAAGLPVIAPDISSIRENFDVEKDLLTVKSSRVDLYKKLKLLVTNGALRNRLSANERLKSLLENTYTWENYSRGIVGQIIKKQNILPVG</sequence>
<name>A0ABU3CE48_9FLAO</name>
<evidence type="ECO:0000259" key="1">
    <source>
        <dbReference type="Pfam" id="PF00534"/>
    </source>
</evidence>
<dbReference type="InterPro" id="IPR001296">
    <property type="entry name" value="Glyco_trans_1"/>
</dbReference>
<dbReference type="PANTHER" id="PTHR45947">
    <property type="entry name" value="SULFOQUINOVOSYL TRANSFERASE SQD2"/>
    <property type="match status" value="1"/>
</dbReference>
<comment type="caution">
    <text evidence="2">The sequence shown here is derived from an EMBL/GenBank/DDBJ whole genome shotgun (WGS) entry which is preliminary data.</text>
</comment>
<proteinExistence type="predicted"/>
<dbReference type="GO" id="GO:0016757">
    <property type="term" value="F:glycosyltransferase activity"/>
    <property type="evidence" value="ECO:0007669"/>
    <property type="project" value="UniProtKB-KW"/>
</dbReference>
<dbReference type="SUPFAM" id="SSF53756">
    <property type="entry name" value="UDP-Glycosyltransferase/glycogen phosphorylase"/>
    <property type="match status" value="1"/>
</dbReference>
<feature type="domain" description="Glycosyl transferase family 1" evidence="1">
    <location>
        <begin position="45"/>
        <end position="212"/>
    </location>
</feature>
<keyword evidence="2" id="KW-0328">Glycosyltransferase</keyword>
<gene>
    <name evidence="2" type="ORF">RM553_17200</name>
</gene>
<dbReference type="EMBL" id="JAVRHQ010000029">
    <property type="protein sequence ID" value="MDT0644581.1"/>
    <property type="molecule type" value="Genomic_DNA"/>
</dbReference>
<keyword evidence="3" id="KW-1185">Reference proteome</keyword>